<evidence type="ECO:0000259" key="6">
    <source>
        <dbReference type="Pfam" id="PF16188"/>
    </source>
</evidence>
<evidence type="ECO:0000313" key="8">
    <source>
        <dbReference type="Proteomes" id="UP000606193"/>
    </source>
</evidence>
<dbReference type="Pfam" id="PF00557">
    <property type="entry name" value="Peptidase_M24"/>
    <property type="match status" value="1"/>
</dbReference>
<sequence>MKVTEKLALLKNLMQQYGIDYYYIPTNDFHGSEYVADYFKCREYMSGFTGSAGNMLVSRTETGLWTDGRYFLQARQQLAGSGITLFRMGEPGVPKIFEYIAQHIQPGQSLGFDGRMVDAFYALQLKKIVEGKGGRLITDFDLAGMVWPDRPAIEAKPAYSLAPQFTGVTRGEKLDAVCKWLEKKRADMLVITSLDDIAWLLNIRGEDIHCSPVVLGYLVIKPLECFLFAHKSAFSSRLRQELARDSVILREYDDVYDYLAGVKEGSRVAMDMYVANYRLASVVPESAKIIGVINPVKMMKAVKNPAEISGERIAHIKDGVALTRFIYWLKQNIQKMPLTERMVAAQLEAFRGSVGDYLGPSFDPIAAYGPHGAIVHYSATEETDARLLAEGFLLLDTGGHYLQGTTDVTRTILLGQKATEEEKKYYTAVLCGNLRLAAAKFKKGCSGVALDILARQPLWNMGCDFNHGTGHGVGCLLNVHEGPNAIRYRILAQPDGNVEMQPGMITSDEPGVYLEGKFGIRLENLILCVEKEKNAFGEFLGFETLTMAPFDRDAIAPEQMTEQDKKLLNAYHEKVYETISPYLDRNEAEWLMDVCAPID</sequence>
<evidence type="ECO:0000259" key="5">
    <source>
        <dbReference type="Pfam" id="PF01321"/>
    </source>
</evidence>
<dbReference type="InterPro" id="IPR033740">
    <property type="entry name" value="Pept_M24B"/>
</dbReference>
<dbReference type="Proteomes" id="UP000606193">
    <property type="component" value="Unassembled WGS sequence"/>
</dbReference>
<keyword evidence="2" id="KW-0479">Metal-binding</keyword>
<keyword evidence="7" id="KW-0645">Protease</keyword>
<dbReference type="Pfam" id="PF16188">
    <property type="entry name" value="Peptidase_M24_C"/>
    <property type="match status" value="1"/>
</dbReference>
<keyword evidence="7" id="KW-0031">Aminopeptidase</keyword>
<reference evidence="7 8" key="1">
    <citation type="submission" date="2020-08" db="EMBL/GenBank/DDBJ databases">
        <title>Genome public.</title>
        <authorList>
            <person name="Liu C."/>
            <person name="Sun Q."/>
        </authorList>
    </citation>
    <scope>NUCLEOTIDE SEQUENCE [LARGE SCALE GENOMIC DNA]</scope>
    <source>
        <strain evidence="7 8">NSJ-37</strain>
    </source>
</reference>
<dbReference type="SUPFAM" id="SSF53092">
    <property type="entry name" value="Creatinase/prolidase N-terminal domain"/>
    <property type="match status" value="2"/>
</dbReference>
<accession>A0ABR7N0L1</accession>
<dbReference type="CDD" id="cd01085">
    <property type="entry name" value="APP"/>
    <property type="match status" value="1"/>
</dbReference>
<evidence type="ECO:0000256" key="2">
    <source>
        <dbReference type="ARBA" id="ARBA00022723"/>
    </source>
</evidence>
<dbReference type="EMBL" id="JACRSX010000005">
    <property type="protein sequence ID" value="MBC8562153.1"/>
    <property type="molecule type" value="Genomic_DNA"/>
</dbReference>
<dbReference type="PANTHER" id="PTHR43763">
    <property type="entry name" value="XAA-PRO AMINOPEPTIDASE 1"/>
    <property type="match status" value="1"/>
</dbReference>
<dbReference type="Gene3D" id="3.90.230.10">
    <property type="entry name" value="Creatinase/methionine aminopeptidase superfamily"/>
    <property type="match status" value="1"/>
</dbReference>
<dbReference type="InterPro" id="IPR029149">
    <property type="entry name" value="Creatin/AminoP/Spt16_N"/>
</dbReference>
<dbReference type="InterPro" id="IPR050422">
    <property type="entry name" value="X-Pro_aminopeptidase_P"/>
</dbReference>
<evidence type="ECO:0000256" key="3">
    <source>
        <dbReference type="ARBA" id="ARBA00022801"/>
    </source>
</evidence>
<evidence type="ECO:0000256" key="1">
    <source>
        <dbReference type="ARBA" id="ARBA00008766"/>
    </source>
</evidence>
<organism evidence="7 8">
    <name type="scientific">Jutongia huaianensis</name>
    <dbReference type="NCBI Taxonomy" id="2763668"/>
    <lineage>
        <taxon>Bacteria</taxon>
        <taxon>Bacillati</taxon>
        <taxon>Bacillota</taxon>
        <taxon>Clostridia</taxon>
        <taxon>Lachnospirales</taxon>
        <taxon>Lachnospiraceae</taxon>
        <taxon>Jutongia</taxon>
    </lineage>
</organism>
<feature type="domain" description="Creatinase N-terminal" evidence="5">
    <location>
        <begin position="7"/>
        <end position="130"/>
    </location>
</feature>
<proteinExistence type="inferred from homology"/>
<dbReference type="InterPro" id="IPR032416">
    <property type="entry name" value="Peptidase_M24_C"/>
</dbReference>
<keyword evidence="8" id="KW-1185">Reference proteome</keyword>
<feature type="domain" description="Peptidase M24" evidence="4">
    <location>
        <begin position="312"/>
        <end position="529"/>
    </location>
</feature>
<dbReference type="PANTHER" id="PTHR43763:SF6">
    <property type="entry name" value="XAA-PRO AMINOPEPTIDASE 1"/>
    <property type="match status" value="1"/>
</dbReference>
<protein>
    <submittedName>
        <fullName evidence="7">Aminopeptidase P family protein</fullName>
    </submittedName>
</protein>
<feature type="domain" description="Peptidase M24 C-terminal" evidence="6">
    <location>
        <begin position="538"/>
        <end position="598"/>
    </location>
</feature>
<dbReference type="Pfam" id="PF16189">
    <property type="entry name" value="Creatinase_N_2"/>
    <property type="match status" value="1"/>
</dbReference>
<dbReference type="Pfam" id="PF01321">
    <property type="entry name" value="Creatinase_N"/>
    <property type="match status" value="1"/>
</dbReference>
<comment type="caution">
    <text evidence="7">The sequence shown here is derived from an EMBL/GenBank/DDBJ whole genome shotgun (WGS) entry which is preliminary data.</text>
</comment>
<keyword evidence="3" id="KW-0378">Hydrolase</keyword>
<evidence type="ECO:0000313" key="7">
    <source>
        <dbReference type="EMBL" id="MBC8562153.1"/>
    </source>
</evidence>
<dbReference type="RefSeq" id="WP_118676801.1">
    <property type="nucleotide sequence ID" value="NZ_JACRSX010000005.1"/>
</dbReference>
<dbReference type="InterPro" id="IPR000994">
    <property type="entry name" value="Pept_M24"/>
</dbReference>
<dbReference type="InterPro" id="IPR036005">
    <property type="entry name" value="Creatinase/aminopeptidase-like"/>
</dbReference>
<dbReference type="Gene3D" id="3.40.350.10">
    <property type="entry name" value="Creatinase/prolidase N-terminal domain"/>
    <property type="match status" value="2"/>
</dbReference>
<dbReference type="SUPFAM" id="SSF55920">
    <property type="entry name" value="Creatinase/aminopeptidase"/>
    <property type="match status" value="1"/>
</dbReference>
<evidence type="ECO:0000259" key="4">
    <source>
        <dbReference type="Pfam" id="PF00557"/>
    </source>
</evidence>
<comment type="similarity">
    <text evidence="1">Belongs to the peptidase M24B family.</text>
</comment>
<dbReference type="GO" id="GO:0004177">
    <property type="term" value="F:aminopeptidase activity"/>
    <property type="evidence" value="ECO:0007669"/>
    <property type="project" value="UniProtKB-KW"/>
</dbReference>
<dbReference type="InterPro" id="IPR000587">
    <property type="entry name" value="Creatinase_N"/>
</dbReference>
<gene>
    <name evidence="7" type="ORF">H8704_05835</name>
</gene>
<name>A0ABR7N0L1_9FIRM</name>